<evidence type="ECO:0000256" key="1">
    <source>
        <dbReference type="ARBA" id="ARBA00004651"/>
    </source>
</evidence>
<dbReference type="Gene3D" id="1.10.3730.20">
    <property type="match status" value="1"/>
</dbReference>
<dbReference type="RefSeq" id="WP_187593917.1">
    <property type="nucleotide sequence ID" value="NZ_CP060723.1"/>
</dbReference>
<gene>
    <name evidence="10" type="ORF">H9L23_04870</name>
</gene>
<protein>
    <submittedName>
        <fullName evidence="10">Multidrug efflux SMR transporter</fullName>
    </submittedName>
</protein>
<proteinExistence type="inferred from homology"/>
<dbReference type="SUPFAM" id="SSF103481">
    <property type="entry name" value="Multidrug resistance efflux transporter EmrE"/>
    <property type="match status" value="1"/>
</dbReference>
<evidence type="ECO:0000256" key="8">
    <source>
        <dbReference type="RuleBase" id="RU003942"/>
    </source>
</evidence>
<keyword evidence="4 8" id="KW-0812">Transmembrane</keyword>
<evidence type="ECO:0000256" key="6">
    <source>
        <dbReference type="ARBA" id="ARBA00023136"/>
    </source>
</evidence>
<feature type="transmembrane region" description="Helical" evidence="9">
    <location>
        <begin position="26"/>
        <end position="46"/>
    </location>
</feature>
<dbReference type="PANTHER" id="PTHR30561">
    <property type="entry name" value="SMR FAMILY PROTON-DEPENDENT DRUG EFFLUX TRANSPORTER SUGE"/>
    <property type="match status" value="1"/>
</dbReference>
<dbReference type="GO" id="GO:0015199">
    <property type="term" value="F:amino-acid betaine transmembrane transporter activity"/>
    <property type="evidence" value="ECO:0007669"/>
    <property type="project" value="TreeGrafter"/>
</dbReference>
<dbReference type="FunFam" id="1.10.3730.20:FF:000001">
    <property type="entry name" value="Quaternary ammonium compound resistance transporter SugE"/>
    <property type="match status" value="1"/>
</dbReference>
<keyword evidence="5 9" id="KW-1133">Transmembrane helix</keyword>
<dbReference type="GO" id="GO:0015297">
    <property type="term" value="F:antiporter activity"/>
    <property type="evidence" value="ECO:0007669"/>
    <property type="project" value="TreeGrafter"/>
</dbReference>
<comment type="subcellular location">
    <subcellularLocation>
        <location evidence="1 8">Cell membrane</location>
        <topology evidence="1 8">Multi-pass membrane protein</topology>
    </subcellularLocation>
</comment>
<accession>A0A7G9QJB2</accession>
<evidence type="ECO:0000313" key="10">
    <source>
        <dbReference type="EMBL" id="QNN43437.1"/>
    </source>
</evidence>
<dbReference type="GO" id="GO:0031460">
    <property type="term" value="P:glycine betaine transport"/>
    <property type="evidence" value="ECO:0007669"/>
    <property type="project" value="TreeGrafter"/>
</dbReference>
<keyword evidence="3" id="KW-1003">Cell membrane</keyword>
<comment type="similarity">
    <text evidence="7 8">Belongs to the drug/metabolite transporter (DMT) superfamily. Small multidrug resistance (SMR) (TC 2.A.7.1) family.</text>
</comment>
<keyword evidence="6 9" id="KW-0472">Membrane</keyword>
<sequence length="109" mass="11563">MKYIFLALAIISEVIGSSFLNASNQFTKLIPSAITVVAYLLCFYFLSITLKSIPLGTAYAIWGGLGIVLTAIISVVVFNNKLDLPAIIGISLIVAGVVVLNVFSKSASH</sequence>
<evidence type="ECO:0000256" key="7">
    <source>
        <dbReference type="ARBA" id="ARBA00038032"/>
    </source>
</evidence>
<dbReference type="KEGG" id="proe:H9L23_04870"/>
<feature type="transmembrane region" description="Helical" evidence="9">
    <location>
        <begin position="84"/>
        <end position="103"/>
    </location>
</feature>
<dbReference type="Proteomes" id="UP000515806">
    <property type="component" value="Chromosome"/>
</dbReference>
<dbReference type="GO" id="GO:0015220">
    <property type="term" value="F:choline transmembrane transporter activity"/>
    <property type="evidence" value="ECO:0007669"/>
    <property type="project" value="TreeGrafter"/>
</dbReference>
<dbReference type="GO" id="GO:0005886">
    <property type="term" value="C:plasma membrane"/>
    <property type="evidence" value="ECO:0007669"/>
    <property type="project" value="UniProtKB-SubCell"/>
</dbReference>
<evidence type="ECO:0000256" key="2">
    <source>
        <dbReference type="ARBA" id="ARBA00022448"/>
    </source>
</evidence>
<evidence type="ECO:0000313" key="11">
    <source>
        <dbReference type="Proteomes" id="UP000515806"/>
    </source>
</evidence>
<dbReference type="InterPro" id="IPR045324">
    <property type="entry name" value="Small_multidrug_res"/>
</dbReference>
<dbReference type="EMBL" id="CP060723">
    <property type="protein sequence ID" value="QNN43437.1"/>
    <property type="molecule type" value="Genomic_DNA"/>
</dbReference>
<evidence type="ECO:0000256" key="4">
    <source>
        <dbReference type="ARBA" id="ARBA00022692"/>
    </source>
</evidence>
<evidence type="ECO:0000256" key="9">
    <source>
        <dbReference type="SAM" id="Phobius"/>
    </source>
</evidence>
<keyword evidence="2" id="KW-0813">Transport</keyword>
<dbReference type="InterPro" id="IPR000390">
    <property type="entry name" value="Small_drug/metabolite_transptr"/>
</dbReference>
<keyword evidence="11" id="KW-1185">Reference proteome</keyword>
<feature type="transmembrane region" description="Helical" evidence="9">
    <location>
        <begin position="58"/>
        <end position="78"/>
    </location>
</feature>
<dbReference type="PANTHER" id="PTHR30561:SF1">
    <property type="entry name" value="MULTIDRUG TRANSPORTER EMRE"/>
    <property type="match status" value="1"/>
</dbReference>
<name>A0A7G9QJB2_9SPHI</name>
<dbReference type="Pfam" id="PF00893">
    <property type="entry name" value="Multi_Drug_Res"/>
    <property type="match status" value="1"/>
</dbReference>
<dbReference type="InterPro" id="IPR037185">
    <property type="entry name" value="EmrE-like"/>
</dbReference>
<dbReference type="AlphaFoldDB" id="A0A7G9QJB2"/>
<dbReference type="GO" id="GO:1990961">
    <property type="term" value="P:xenobiotic detoxification by transmembrane export across the plasma membrane"/>
    <property type="evidence" value="ECO:0007669"/>
    <property type="project" value="UniProtKB-ARBA"/>
</dbReference>
<evidence type="ECO:0000256" key="3">
    <source>
        <dbReference type="ARBA" id="ARBA00022475"/>
    </source>
</evidence>
<organism evidence="10 11">
    <name type="scientific">Pedobacter roseus</name>
    <dbReference type="NCBI Taxonomy" id="336820"/>
    <lineage>
        <taxon>Bacteria</taxon>
        <taxon>Pseudomonadati</taxon>
        <taxon>Bacteroidota</taxon>
        <taxon>Sphingobacteriia</taxon>
        <taxon>Sphingobacteriales</taxon>
        <taxon>Sphingobacteriaceae</taxon>
        <taxon>Pedobacter</taxon>
    </lineage>
</organism>
<evidence type="ECO:0000256" key="5">
    <source>
        <dbReference type="ARBA" id="ARBA00022989"/>
    </source>
</evidence>
<reference evidence="10 11" key="1">
    <citation type="submission" date="2020-08" db="EMBL/GenBank/DDBJ databases">
        <title>Genome sequence of Pedobacter roseus KACC 11594T.</title>
        <authorList>
            <person name="Hyun D.-W."/>
            <person name="Bae J.-W."/>
        </authorList>
    </citation>
    <scope>NUCLEOTIDE SEQUENCE [LARGE SCALE GENOMIC DNA]</scope>
    <source>
        <strain evidence="10 11">KACC 11594</strain>
    </source>
</reference>